<dbReference type="InterPro" id="IPR017039">
    <property type="entry name" value="Virul_fac_BrkB"/>
</dbReference>
<feature type="transmembrane region" description="Helical" evidence="7">
    <location>
        <begin position="102"/>
        <end position="121"/>
    </location>
</feature>
<dbReference type="eggNOG" id="COG1295">
    <property type="taxonomic scope" value="Bacteria"/>
</dbReference>
<evidence type="ECO:0000256" key="2">
    <source>
        <dbReference type="ARBA" id="ARBA00022475"/>
    </source>
</evidence>
<dbReference type="Proteomes" id="UP000008385">
    <property type="component" value="Chromosome"/>
</dbReference>
<reference evidence="8 9" key="2">
    <citation type="journal article" date="2011" name="PLoS ONE">
        <title>The Cyst-Dividing Bacterium Ramlibacter tataouinensis TTB310 Genome Reveals a Well-Stocked Toolbox for Adaptation to a Desert Environment.</title>
        <authorList>
            <person name="De Luca G."/>
            <person name="Barakat M."/>
            <person name="Ortet P."/>
            <person name="Fochesato S."/>
            <person name="Jourlin-Castelli C."/>
            <person name="Ansaldi M."/>
            <person name="Py B."/>
            <person name="Fichant G."/>
            <person name="Coutinho P.M."/>
            <person name="Voulhoux R."/>
            <person name="Bastien O."/>
            <person name="Marechal E."/>
            <person name="Henrissat B."/>
            <person name="Quentin Y."/>
            <person name="Noirot P."/>
            <person name="Filloux A."/>
            <person name="Mejean V."/>
            <person name="Dubow M.S."/>
            <person name="Barras F."/>
            <person name="Barbe V."/>
            <person name="Weissenbach J."/>
            <person name="Mihalcescu I."/>
            <person name="Vermeglio A."/>
            <person name="Achouak W."/>
            <person name="Heulin T."/>
        </authorList>
    </citation>
    <scope>NUCLEOTIDE SEQUENCE [LARGE SCALE GENOMIC DNA]</scope>
    <source>
        <strain evidence="9">ATCC BAA-407 / DSM 14655 / LMG 21543 / TTB310</strain>
    </source>
</reference>
<evidence type="ECO:0000313" key="8">
    <source>
        <dbReference type="EMBL" id="AEG91204.1"/>
    </source>
</evidence>
<evidence type="ECO:0000313" key="9">
    <source>
        <dbReference type="Proteomes" id="UP000008385"/>
    </source>
</evidence>
<dbReference type="KEGG" id="rta:Rta_01410"/>
<dbReference type="EMBL" id="CP000245">
    <property type="protein sequence ID" value="AEG91204.1"/>
    <property type="molecule type" value="Genomic_DNA"/>
</dbReference>
<feature type="compositionally biased region" description="Gly residues" evidence="6">
    <location>
        <begin position="304"/>
        <end position="313"/>
    </location>
</feature>
<dbReference type="HOGENOM" id="CLU_045539_5_3_4"/>
<evidence type="ECO:0000256" key="1">
    <source>
        <dbReference type="ARBA" id="ARBA00004651"/>
    </source>
</evidence>
<dbReference type="GO" id="GO:0005886">
    <property type="term" value="C:plasma membrane"/>
    <property type="evidence" value="ECO:0007669"/>
    <property type="project" value="UniProtKB-SubCell"/>
</dbReference>
<keyword evidence="3 7" id="KW-0812">Transmembrane</keyword>
<evidence type="ECO:0000256" key="6">
    <source>
        <dbReference type="SAM" id="MobiDB-lite"/>
    </source>
</evidence>
<feature type="transmembrane region" description="Helical" evidence="7">
    <location>
        <begin position="154"/>
        <end position="177"/>
    </location>
</feature>
<dbReference type="PANTHER" id="PTHR30213:SF1">
    <property type="entry name" value="INNER MEMBRANE PROTEIN YHJD"/>
    <property type="match status" value="1"/>
</dbReference>
<dbReference type="OrthoDB" id="8797264at2"/>
<gene>
    <name evidence="8" type="ordered locus">Rta_01410</name>
</gene>
<organism evidence="8 9">
    <name type="scientific">Ramlibacter tataouinensis (strain ATCC BAA-407 / DSM 14655 / LMG 21543 / TTB310)</name>
    <dbReference type="NCBI Taxonomy" id="365046"/>
    <lineage>
        <taxon>Bacteria</taxon>
        <taxon>Pseudomonadati</taxon>
        <taxon>Pseudomonadota</taxon>
        <taxon>Betaproteobacteria</taxon>
        <taxon>Burkholderiales</taxon>
        <taxon>Comamonadaceae</taxon>
        <taxon>Ramlibacter</taxon>
    </lineage>
</organism>
<feature type="region of interest" description="Disordered" evidence="6">
    <location>
        <begin position="289"/>
        <end position="313"/>
    </location>
</feature>
<proteinExistence type="predicted"/>
<evidence type="ECO:0000256" key="7">
    <source>
        <dbReference type="SAM" id="Phobius"/>
    </source>
</evidence>
<feature type="transmembrane region" description="Helical" evidence="7">
    <location>
        <begin position="189"/>
        <end position="211"/>
    </location>
</feature>
<dbReference type="PANTHER" id="PTHR30213">
    <property type="entry name" value="INNER MEMBRANE PROTEIN YHJD"/>
    <property type="match status" value="1"/>
</dbReference>
<evidence type="ECO:0000256" key="5">
    <source>
        <dbReference type="ARBA" id="ARBA00023136"/>
    </source>
</evidence>
<accession>F5Y3B7</accession>
<dbReference type="RefSeq" id="WP_013899437.1">
    <property type="nucleotide sequence ID" value="NC_015677.1"/>
</dbReference>
<sequence>MAWTDHLPAWALKLARTGRPLYRAFTLWSDANGMRMSAAMSFYGILSLAPLLVLVVAMLGWWLDREMLEQNLVSQIGGIVGEQGASVIREALASAQEPSEGIIASIIGFLVLLFGATGVFGELQEALERLWVHGTETVARQNWWYTASLRLRGVAYVLAFGFLLLVSLVISTLLNIFSGWAGQWLAVEVLLRLLNELATFGICAALFVALMRLSAGPKPRTRYLIAGALIAALLFIGGRQLMTAYLSTAAAVSAYGAAGSLVVLLMWIYFSSAVLLFGAGCAKALEEERGLRRPRPRGRPDAGAAGGGYQEAG</sequence>
<reference evidence="9" key="1">
    <citation type="submission" date="2006-01" db="EMBL/GenBank/DDBJ databases">
        <title>Genome of the cyst-dividing bacterium Ramlibacter tataouinensis.</title>
        <authorList>
            <person name="Barakat M."/>
            <person name="Ortet P."/>
            <person name="De Luca G."/>
            <person name="Jourlin-Castelli C."/>
            <person name="Ansaldi M."/>
            <person name="Py B."/>
            <person name="Fichant G."/>
            <person name="Coutinho P."/>
            <person name="Voulhoux R."/>
            <person name="Bastien O."/>
            <person name="Roy S."/>
            <person name="Marechal E."/>
            <person name="Henrissat B."/>
            <person name="Quentin Y."/>
            <person name="Noirot P."/>
            <person name="Filloux A."/>
            <person name="Mejean V."/>
            <person name="DuBow M."/>
            <person name="Barras F."/>
            <person name="Heulin T."/>
        </authorList>
    </citation>
    <scope>NUCLEOTIDE SEQUENCE [LARGE SCALE GENOMIC DNA]</scope>
    <source>
        <strain evidence="9">ATCC BAA-407 / DSM 14655 / LMG 21543 / TTB310</strain>
    </source>
</reference>
<name>F5Y3B7_RAMTT</name>
<feature type="transmembrane region" description="Helical" evidence="7">
    <location>
        <begin position="262"/>
        <end position="285"/>
    </location>
</feature>
<keyword evidence="2" id="KW-1003">Cell membrane</keyword>
<keyword evidence="5 7" id="KW-0472">Membrane</keyword>
<dbReference type="PIRSF" id="PIRSF035875">
    <property type="entry name" value="RNase_BN"/>
    <property type="match status" value="1"/>
</dbReference>
<dbReference type="PATRIC" id="fig|365046.3.peg.146"/>
<keyword evidence="4 7" id="KW-1133">Transmembrane helix</keyword>
<comment type="subcellular location">
    <subcellularLocation>
        <location evidence="1">Cell membrane</location>
        <topology evidence="1">Multi-pass membrane protein</topology>
    </subcellularLocation>
</comment>
<protein>
    <submittedName>
        <fullName evidence="8">Candidate membrane protein</fullName>
    </submittedName>
</protein>
<feature type="transmembrane region" description="Helical" evidence="7">
    <location>
        <begin position="42"/>
        <end position="63"/>
    </location>
</feature>
<evidence type="ECO:0000256" key="3">
    <source>
        <dbReference type="ARBA" id="ARBA00022692"/>
    </source>
</evidence>
<feature type="transmembrane region" description="Helical" evidence="7">
    <location>
        <begin position="223"/>
        <end position="242"/>
    </location>
</feature>
<dbReference type="AlphaFoldDB" id="F5Y3B7"/>
<evidence type="ECO:0000256" key="4">
    <source>
        <dbReference type="ARBA" id="ARBA00022989"/>
    </source>
</evidence>
<dbReference type="Pfam" id="PF03631">
    <property type="entry name" value="Virul_fac_BrkB"/>
    <property type="match status" value="1"/>
</dbReference>
<keyword evidence="9" id="KW-1185">Reference proteome</keyword>
<dbReference type="STRING" id="365046.Rta_01410"/>